<keyword evidence="5" id="KW-1185">Reference proteome</keyword>
<name>A0A4R3LLT5_9BURK</name>
<feature type="compositionally biased region" description="Low complexity" evidence="1">
    <location>
        <begin position="56"/>
        <end position="66"/>
    </location>
</feature>
<protein>
    <recommendedName>
        <fullName evidence="6">Phage terminase Nu1 subunit (DNA packaging protein)</fullName>
    </recommendedName>
</protein>
<dbReference type="EMBL" id="VJNC01000013">
    <property type="protein sequence ID" value="TSE20298.1"/>
    <property type="molecule type" value="Genomic_DNA"/>
</dbReference>
<evidence type="ECO:0008006" key="6">
    <source>
        <dbReference type="Google" id="ProtNLM"/>
    </source>
</evidence>
<dbReference type="RefSeq" id="WP_132962094.1">
    <property type="nucleotide sequence ID" value="NZ_SMAH01000004.1"/>
</dbReference>
<evidence type="ECO:0000313" key="5">
    <source>
        <dbReference type="Proteomes" id="UP000315577"/>
    </source>
</evidence>
<proteinExistence type="predicted"/>
<reference evidence="2 4" key="1">
    <citation type="submission" date="2019-03" db="EMBL/GenBank/DDBJ databases">
        <title>Genomic Encyclopedia of Type Strains, Phase IV (KMG-IV): sequencing the most valuable type-strain genomes for metagenomic binning, comparative biology and taxonomic classification.</title>
        <authorList>
            <person name="Goeker M."/>
        </authorList>
    </citation>
    <scope>NUCLEOTIDE SEQUENCE [LARGE SCALE GENOMIC DNA]</scope>
    <source>
        <strain evidence="2 4">DSM 12034</strain>
    </source>
</reference>
<dbReference type="EMBL" id="SMAH01000004">
    <property type="protein sequence ID" value="TCS98776.1"/>
    <property type="molecule type" value="Genomic_DNA"/>
</dbReference>
<sequence length="160" mass="17662">MSVSIREFARQRGVSDTAVRKAIDRGEIAQEPDGSIDPARNAGWQPRAQARSLPKAEAAAPEPSSAIPDYSKSRAIREAYAARLAKLEFEERAGKLVSADEARIEQFRIARALRDRLLQLPAKLAPQLVALIADDPDVVAVETMLETELRELLSEFVQDL</sequence>
<evidence type="ECO:0000313" key="4">
    <source>
        <dbReference type="Proteomes" id="UP000295536"/>
    </source>
</evidence>
<gene>
    <name evidence="2" type="ORF">EDC36_104200</name>
    <name evidence="3" type="ORF">Tigna_01929</name>
</gene>
<comment type="caution">
    <text evidence="2">The sequence shown here is derived from an EMBL/GenBank/DDBJ whole genome shotgun (WGS) entry which is preliminary data.</text>
</comment>
<accession>A0A4R3LLT5</accession>
<evidence type="ECO:0000313" key="2">
    <source>
        <dbReference type="EMBL" id="TCS98776.1"/>
    </source>
</evidence>
<evidence type="ECO:0000313" key="3">
    <source>
        <dbReference type="EMBL" id="TSE20298.1"/>
    </source>
</evidence>
<organism evidence="2 4">
    <name type="scientific">Tepidimonas ignava</name>
    <dbReference type="NCBI Taxonomy" id="114249"/>
    <lineage>
        <taxon>Bacteria</taxon>
        <taxon>Pseudomonadati</taxon>
        <taxon>Pseudomonadota</taxon>
        <taxon>Betaproteobacteria</taxon>
        <taxon>Burkholderiales</taxon>
        <taxon>Tepidimonas</taxon>
    </lineage>
</organism>
<reference evidence="3 5" key="2">
    <citation type="submission" date="2019-07" db="EMBL/GenBank/DDBJ databases">
        <title>Tepidimonas ignava SPS-1037 draft genome.</title>
        <authorList>
            <person name="Da Costa M.S."/>
            <person name="Froufe H.J.C."/>
            <person name="Egas C."/>
            <person name="Albuquerque L."/>
        </authorList>
    </citation>
    <scope>NUCLEOTIDE SEQUENCE [LARGE SCALE GENOMIC DNA]</scope>
    <source>
        <strain evidence="3 5">SPS-1037</strain>
    </source>
</reference>
<evidence type="ECO:0000256" key="1">
    <source>
        <dbReference type="SAM" id="MobiDB-lite"/>
    </source>
</evidence>
<dbReference type="AlphaFoldDB" id="A0A4R3LLT5"/>
<dbReference type="Proteomes" id="UP000315577">
    <property type="component" value="Unassembled WGS sequence"/>
</dbReference>
<dbReference type="Proteomes" id="UP000295536">
    <property type="component" value="Unassembled WGS sequence"/>
</dbReference>
<dbReference type="OrthoDB" id="6050435at2"/>
<feature type="region of interest" description="Disordered" evidence="1">
    <location>
        <begin position="24"/>
        <end position="68"/>
    </location>
</feature>